<name>A0ABQ8BDY5_BRANA</name>
<evidence type="ECO:0000313" key="2">
    <source>
        <dbReference type="EMBL" id="KAH0902677.1"/>
    </source>
</evidence>
<proteinExistence type="predicted"/>
<comment type="caution">
    <text evidence="2">The sequence shown here is derived from an EMBL/GenBank/DDBJ whole genome shotgun (WGS) entry which is preliminary data.</text>
</comment>
<reference evidence="2 3" key="1">
    <citation type="submission" date="2021-05" db="EMBL/GenBank/DDBJ databases">
        <title>Genome Assembly of Synthetic Allotetraploid Brassica napus Reveals Homoeologous Exchanges between Subgenomes.</title>
        <authorList>
            <person name="Davis J.T."/>
        </authorList>
    </citation>
    <scope>NUCLEOTIDE SEQUENCE [LARGE SCALE GENOMIC DNA]</scope>
    <source>
        <strain evidence="3">cv. Da-Ae</strain>
        <tissue evidence="2">Seedling</tissue>
    </source>
</reference>
<evidence type="ECO:0000256" key="1">
    <source>
        <dbReference type="SAM" id="MobiDB-lite"/>
    </source>
</evidence>
<feature type="region of interest" description="Disordered" evidence="1">
    <location>
        <begin position="158"/>
        <end position="204"/>
    </location>
</feature>
<protein>
    <submittedName>
        <fullName evidence="2">Uncharacterized protein</fullName>
    </submittedName>
</protein>
<sequence>MDLSNLLPATTMADHCMIIAGEWKTSGDGCWNFSIDKHQMSRIVTLSPSMTLVELQNNVLKEFFPNTQTRPEASLSYWPPNSKNRQRGSQPHLSCSHTMHFELQKGMNLFVTFNHQSEPINTSQVAENLFPFSTPNQPITNPPPLPLYSTVIPVPRPPASGLSPPSTAASKIPGFSLSPDDDLFGGSPSKPSNTTNSPHSAPSKIRRFSLIDETVLCSDDMLEEMFKADSDNIPDIWQTEDEEEEVIGPDSPLPPSFEQVQPRGYDHDFWDPLIVKHLGGYDAEQAQLDHTCTIDTRNLYRKKATSKVLAHVYRSRYTEPTNGPKSLQLQQMVLEDLRIDASYMKCHRAKEQAVDNTHPVNNDDQAYSKLLPLRQSCVTSDHGCKVF</sequence>
<accession>A0ABQ8BDY5</accession>
<evidence type="ECO:0000313" key="3">
    <source>
        <dbReference type="Proteomes" id="UP000824890"/>
    </source>
</evidence>
<dbReference type="Proteomes" id="UP000824890">
    <property type="component" value="Unassembled WGS sequence"/>
</dbReference>
<feature type="compositionally biased region" description="Polar residues" evidence="1">
    <location>
        <begin position="79"/>
        <end position="93"/>
    </location>
</feature>
<dbReference type="EMBL" id="JAGKQM010000011">
    <property type="protein sequence ID" value="KAH0902677.1"/>
    <property type="molecule type" value="Genomic_DNA"/>
</dbReference>
<organism evidence="2 3">
    <name type="scientific">Brassica napus</name>
    <name type="common">Rape</name>
    <dbReference type="NCBI Taxonomy" id="3708"/>
    <lineage>
        <taxon>Eukaryota</taxon>
        <taxon>Viridiplantae</taxon>
        <taxon>Streptophyta</taxon>
        <taxon>Embryophyta</taxon>
        <taxon>Tracheophyta</taxon>
        <taxon>Spermatophyta</taxon>
        <taxon>Magnoliopsida</taxon>
        <taxon>eudicotyledons</taxon>
        <taxon>Gunneridae</taxon>
        <taxon>Pentapetalae</taxon>
        <taxon>rosids</taxon>
        <taxon>malvids</taxon>
        <taxon>Brassicales</taxon>
        <taxon>Brassicaceae</taxon>
        <taxon>Brassiceae</taxon>
        <taxon>Brassica</taxon>
    </lineage>
</organism>
<keyword evidence="3" id="KW-1185">Reference proteome</keyword>
<gene>
    <name evidence="2" type="ORF">HID58_042180</name>
</gene>
<feature type="region of interest" description="Disordered" evidence="1">
    <location>
        <begin position="71"/>
        <end position="93"/>
    </location>
</feature>
<feature type="compositionally biased region" description="Low complexity" evidence="1">
    <location>
        <begin position="187"/>
        <end position="200"/>
    </location>
</feature>